<dbReference type="RefSeq" id="WP_163284264.1">
    <property type="nucleotide sequence ID" value="NZ_JAAGVY010000009.1"/>
</dbReference>
<name>A0A7K3WNK8_9FLAO</name>
<feature type="domain" description="Secretion system C-terminal sorting" evidence="2">
    <location>
        <begin position="544"/>
        <end position="613"/>
    </location>
</feature>
<comment type="caution">
    <text evidence="3">The sequence shown here is derived from an EMBL/GenBank/DDBJ whole genome shotgun (WGS) entry which is preliminary data.</text>
</comment>
<dbReference type="NCBIfam" id="TIGR04183">
    <property type="entry name" value="Por_Secre_tail"/>
    <property type="match status" value="1"/>
</dbReference>
<protein>
    <submittedName>
        <fullName evidence="3">BspA family leucine-rich repeat surface protein</fullName>
    </submittedName>
</protein>
<dbReference type="InterPro" id="IPR011889">
    <property type="entry name" value="Liste_lipo_26"/>
</dbReference>
<dbReference type="InterPro" id="IPR026444">
    <property type="entry name" value="Secre_tail"/>
</dbReference>
<keyword evidence="1" id="KW-0732">Signal</keyword>
<dbReference type="InterPro" id="IPR005046">
    <property type="entry name" value="DUF285"/>
</dbReference>
<dbReference type="Pfam" id="PF03382">
    <property type="entry name" value="DUF285"/>
    <property type="match status" value="2"/>
</dbReference>
<evidence type="ECO:0000313" key="4">
    <source>
        <dbReference type="Proteomes" id="UP000486602"/>
    </source>
</evidence>
<dbReference type="NCBIfam" id="TIGR02167">
    <property type="entry name" value="Liste_lipo_26"/>
    <property type="match status" value="5"/>
</dbReference>
<proteinExistence type="predicted"/>
<evidence type="ECO:0000313" key="3">
    <source>
        <dbReference type="EMBL" id="NEN23239.1"/>
    </source>
</evidence>
<dbReference type="Pfam" id="PF18962">
    <property type="entry name" value="Por_Secre_tail"/>
    <property type="match status" value="1"/>
</dbReference>
<gene>
    <name evidence="3" type="ORF">G3O08_06965</name>
</gene>
<dbReference type="AlphaFoldDB" id="A0A7K3WNK8"/>
<sequence length="615" mass="69017">MTSKFFAHKIISLTTVFLLFFGLVGALAQAPFITVWKTDNTLDINGNPIPNATEDNQIQLVASGDYNYTWIELDEEGAPTSNTDSGNASGTLTLTFPYTGIYRLEVMPSELNNNPFHQINFEYDYGDSYKLIRLEQWGDVEWSSMKEAFYFASNMEITATDIPDLSQVTSMQNAFAVTHLSYIPNINNWDVSNVTDMSRMFEGAINFNSPLGNWDVSNVEDMTKMFYAAQSFNQPLANWNTSNVTAMQYMFTYATDFNQALANWDVSSVTNMHSMFTVAISFNQPLNDWDVSNVENMSQMFAMTHDFNQPLGDWDVSNVVDMSGMFANSPYLLNADAVFNYPIGNWDVSNVEDMSGMFAYNHIFNQPLQNWDVHNVTNMGGMFNNAISFNQPLENWDVHNVTTMIGMFNNATSFNQPLGNWDVSNVEDMFEIFTEASSFNQSLANWNLSSLQPIYHQPVNNNHISLAHSGIDCENYSQTLYAWSQNPNTASDIKMYATGLHYSMDESIVSAHDDLLEMGWSIYGDSQGNCALSIEGVEIDKISLYPNPTTGTLYISGLHGTENLQLVDVSGQLVKNLTANPAALPLKLQGLSKGLYFLKIKVKNGQEITKKVIKI</sequence>
<dbReference type="EMBL" id="JAAGVY010000009">
    <property type="protein sequence ID" value="NEN23239.1"/>
    <property type="molecule type" value="Genomic_DNA"/>
</dbReference>
<reference evidence="3 4" key="1">
    <citation type="submission" date="2020-02" db="EMBL/GenBank/DDBJ databases">
        <title>Out from the shadows clarifying the taxonomy of the family Cryomorphaceae and related taxa by utilizing the GTDB taxonomic framework.</title>
        <authorList>
            <person name="Bowman J.P."/>
        </authorList>
    </citation>
    <scope>NUCLEOTIDE SEQUENCE [LARGE SCALE GENOMIC DNA]</scope>
    <source>
        <strain evidence="3 4">QSSC 1-22</strain>
    </source>
</reference>
<evidence type="ECO:0000259" key="2">
    <source>
        <dbReference type="Pfam" id="PF18962"/>
    </source>
</evidence>
<keyword evidence="4" id="KW-1185">Reference proteome</keyword>
<evidence type="ECO:0000256" key="1">
    <source>
        <dbReference type="ARBA" id="ARBA00022729"/>
    </source>
</evidence>
<accession>A0A7K3WNK8</accession>
<dbReference type="Proteomes" id="UP000486602">
    <property type="component" value="Unassembled WGS sequence"/>
</dbReference>
<organism evidence="3 4">
    <name type="scientific">Cryomorpha ignava</name>
    <dbReference type="NCBI Taxonomy" id="101383"/>
    <lineage>
        <taxon>Bacteria</taxon>
        <taxon>Pseudomonadati</taxon>
        <taxon>Bacteroidota</taxon>
        <taxon>Flavobacteriia</taxon>
        <taxon>Flavobacteriales</taxon>
        <taxon>Cryomorphaceae</taxon>
        <taxon>Cryomorpha</taxon>
    </lineage>
</organism>